<evidence type="ECO:0000313" key="5">
    <source>
        <dbReference type="Proteomes" id="UP001172738"/>
    </source>
</evidence>
<keyword evidence="3" id="KW-0732">Signal</keyword>
<dbReference type="Proteomes" id="UP001172738">
    <property type="component" value="Unassembled WGS sequence"/>
</dbReference>
<proteinExistence type="predicted"/>
<dbReference type="CDD" id="cd14814">
    <property type="entry name" value="Peptidase_M15"/>
    <property type="match status" value="1"/>
</dbReference>
<sequence length="501" mass="52363">MKFTTSRLRYLAAASIVASVGAGAGAAGAHAATVEVALHQAREAARAVEDKRDGLAASIERAQSATIVAEAHLGEDSVSTAVGQLDSTITAAASTAESLDVVVDIPEIVATPPLVEPTAEAPSPLSVDPSAEEAADGDPGDQEETAEEPVIQNEEVQKVLDREPVGLDAVRAATEELEATAAALDEAAAEVHRAAKDVDDATARAVLADTVDTLHADVIAANSQLADTFDSLATVGDRVMDPLTIESATDARDNLKAALASSVELDDLRSVRTLVSQISDAKAGLDDAMIGVGMSHLEWVDAENERIDAENAEITQAYRVAKAEAADELTSAYRAAVASRQNGWSGAPPGVSYSNGRLPSSALTAIPFAPSHMLHRDAVRSLVAANAAYRAETGRNLSFTDSYRSYSAQVAARAAKPTTTAAPGTSNHGWGMAIDFDYDSARWMAANGADYGWVHPRWARPGGSKPEWWHLEFVAPGVSGTISVDEPELVANVKSLLPETK</sequence>
<organism evidence="4 5">
    <name type="scientific">Demequina zhanjiangensis</name>
    <dbReference type="NCBI Taxonomy" id="3051659"/>
    <lineage>
        <taxon>Bacteria</taxon>
        <taxon>Bacillati</taxon>
        <taxon>Actinomycetota</taxon>
        <taxon>Actinomycetes</taxon>
        <taxon>Micrococcales</taxon>
        <taxon>Demequinaceae</taxon>
        <taxon>Demequina</taxon>
    </lineage>
</organism>
<keyword evidence="4" id="KW-0645">Protease</keyword>
<comment type="caution">
    <text evidence="4">The sequence shown here is derived from an EMBL/GenBank/DDBJ whole genome shotgun (WGS) entry which is preliminary data.</text>
</comment>
<gene>
    <name evidence="4" type="ORF">QQX04_13585</name>
</gene>
<feature type="chain" id="PRO_5047178009" evidence="3">
    <location>
        <begin position="32"/>
        <end position="501"/>
    </location>
</feature>
<keyword evidence="1" id="KW-0175">Coiled coil</keyword>
<evidence type="ECO:0000256" key="1">
    <source>
        <dbReference type="SAM" id="Coils"/>
    </source>
</evidence>
<feature type="coiled-coil region" evidence="1">
    <location>
        <begin position="167"/>
        <end position="204"/>
    </location>
</feature>
<keyword evidence="5" id="KW-1185">Reference proteome</keyword>
<dbReference type="SUPFAM" id="SSF55166">
    <property type="entry name" value="Hedgehog/DD-peptidase"/>
    <property type="match status" value="1"/>
</dbReference>
<keyword evidence="4" id="KW-0121">Carboxypeptidase</keyword>
<dbReference type="RefSeq" id="WP_301130097.1">
    <property type="nucleotide sequence ID" value="NZ_JAUHPV010000010.1"/>
</dbReference>
<feature type="compositionally biased region" description="Acidic residues" evidence="2">
    <location>
        <begin position="130"/>
        <end position="147"/>
    </location>
</feature>
<dbReference type="InterPro" id="IPR009045">
    <property type="entry name" value="Zn_M74/Hedgehog-like"/>
</dbReference>
<feature type="signal peptide" evidence="3">
    <location>
        <begin position="1"/>
        <end position="31"/>
    </location>
</feature>
<accession>A0ABT8G4P4</accession>
<dbReference type="GO" id="GO:0004180">
    <property type="term" value="F:carboxypeptidase activity"/>
    <property type="evidence" value="ECO:0007669"/>
    <property type="project" value="UniProtKB-KW"/>
</dbReference>
<dbReference type="Gene3D" id="3.30.1380.10">
    <property type="match status" value="1"/>
</dbReference>
<dbReference type="EMBL" id="JAUHPV010000010">
    <property type="protein sequence ID" value="MDN4474027.1"/>
    <property type="molecule type" value="Genomic_DNA"/>
</dbReference>
<name>A0ABT8G4P4_9MICO</name>
<keyword evidence="4" id="KW-0378">Hydrolase</keyword>
<evidence type="ECO:0000256" key="3">
    <source>
        <dbReference type="SAM" id="SignalP"/>
    </source>
</evidence>
<protein>
    <submittedName>
        <fullName evidence="4">D-alanyl-D-alanine carboxypeptidase family protein</fullName>
    </submittedName>
</protein>
<evidence type="ECO:0000313" key="4">
    <source>
        <dbReference type="EMBL" id="MDN4474027.1"/>
    </source>
</evidence>
<feature type="region of interest" description="Disordered" evidence="2">
    <location>
        <begin position="113"/>
        <end position="150"/>
    </location>
</feature>
<evidence type="ECO:0000256" key="2">
    <source>
        <dbReference type="SAM" id="MobiDB-lite"/>
    </source>
</evidence>
<reference evidence="4" key="1">
    <citation type="submission" date="2023-06" db="EMBL/GenBank/DDBJ databases">
        <title>SYSU T00b26.</title>
        <authorList>
            <person name="Gao L."/>
            <person name="Fang B.-Z."/>
            <person name="Li W.-J."/>
        </authorList>
    </citation>
    <scope>NUCLEOTIDE SEQUENCE</scope>
    <source>
        <strain evidence="4">SYSU T00b26</strain>
    </source>
</reference>